<gene>
    <name evidence="1" type="ORF">BHE90_017336</name>
</gene>
<dbReference type="EMBL" id="MIKF01000963">
    <property type="protein sequence ID" value="RTE68287.1"/>
    <property type="molecule type" value="Genomic_DNA"/>
</dbReference>
<proteinExistence type="predicted"/>
<protein>
    <submittedName>
        <fullName evidence="1">Uncharacterized protein</fullName>
    </submittedName>
</protein>
<evidence type="ECO:0000313" key="2">
    <source>
        <dbReference type="Proteomes" id="UP000287124"/>
    </source>
</evidence>
<keyword evidence="2" id="KW-1185">Reference proteome</keyword>
<reference evidence="1 2" key="1">
    <citation type="submission" date="2017-06" db="EMBL/GenBank/DDBJ databases">
        <title>Comparative genomic analysis of Ambrosia Fusariam Clade fungi.</title>
        <authorList>
            <person name="Stajich J.E."/>
            <person name="Carrillo J."/>
            <person name="Kijimoto T."/>
            <person name="Eskalen A."/>
            <person name="O'Donnell K."/>
            <person name="Kasson M."/>
        </authorList>
    </citation>
    <scope>NUCLEOTIDE SEQUENCE [LARGE SCALE GENOMIC DNA]</scope>
    <source>
        <strain evidence="1 2">UCR1854</strain>
    </source>
</reference>
<accession>A0A430KXQ9</accession>
<dbReference type="Proteomes" id="UP000287124">
    <property type="component" value="Unassembled WGS sequence"/>
</dbReference>
<name>A0A430KXQ9_9HYPO</name>
<evidence type="ECO:0000313" key="1">
    <source>
        <dbReference type="EMBL" id="RTE68287.1"/>
    </source>
</evidence>
<sequence>MESQVNEEMTMMSEKEPIDTSWTLGFFLMPRFLKFSELRVSRAGDPESLEQAQVALRTAQSLPIPTPDQHQKWLEEQQKHLGKLPKAWNNRDLWTIV</sequence>
<dbReference type="AlphaFoldDB" id="A0A430KXQ9"/>
<organism evidence="1 2">
    <name type="scientific">Fusarium euwallaceae</name>
    <dbReference type="NCBI Taxonomy" id="1147111"/>
    <lineage>
        <taxon>Eukaryota</taxon>
        <taxon>Fungi</taxon>
        <taxon>Dikarya</taxon>
        <taxon>Ascomycota</taxon>
        <taxon>Pezizomycotina</taxon>
        <taxon>Sordariomycetes</taxon>
        <taxon>Hypocreomycetidae</taxon>
        <taxon>Hypocreales</taxon>
        <taxon>Nectriaceae</taxon>
        <taxon>Fusarium</taxon>
        <taxon>Fusarium solani species complex</taxon>
    </lineage>
</organism>
<comment type="caution">
    <text evidence="1">The sequence shown here is derived from an EMBL/GenBank/DDBJ whole genome shotgun (WGS) entry which is preliminary data.</text>
</comment>